<name>A0A401UUK7_9CLOT</name>
<dbReference type="AlphaFoldDB" id="A0A401UUK7"/>
<dbReference type="EMBL" id="BHYK01000066">
    <property type="protein sequence ID" value="GCD13184.1"/>
    <property type="molecule type" value="Genomic_DNA"/>
</dbReference>
<protein>
    <submittedName>
        <fullName evidence="1">Uncharacterized protein</fullName>
    </submittedName>
</protein>
<evidence type="ECO:0000313" key="2">
    <source>
        <dbReference type="Proteomes" id="UP000287872"/>
    </source>
</evidence>
<sequence>MTDKERITQLEETVKKLIEIIQSQTIKQVIVLDAALKELRDTL</sequence>
<reference evidence="1 2" key="1">
    <citation type="submission" date="2018-11" db="EMBL/GenBank/DDBJ databases">
        <title>Genome sequencing and assembly of Clostridium tagluense strain A121.</title>
        <authorList>
            <person name="Murakami T."/>
            <person name="Segawa T."/>
            <person name="Shcherbakova V.A."/>
            <person name="Mori H."/>
            <person name="Yoshimura Y."/>
        </authorList>
    </citation>
    <scope>NUCLEOTIDE SEQUENCE [LARGE SCALE GENOMIC DNA]</scope>
    <source>
        <strain evidence="1 2">A121</strain>
    </source>
</reference>
<dbReference type="RefSeq" id="WP_267901318.1">
    <property type="nucleotide sequence ID" value="NZ_BHYK01000066.1"/>
</dbReference>
<gene>
    <name evidence="1" type="ORF">Ctaglu_48070</name>
</gene>
<comment type="caution">
    <text evidence="1">The sequence shown here is derived from an EMBL/GenBank/DDBJ whole genome shotgun (WGS) entry which is preliminary data.</text>
</comment>
<evidence type="ECO:0000313" key="1">
    <source>
        <dbReference type="EMBL" id="GCD13184.1"/>
    </source>
</evidence>
<keyword evidence="2" id="KW-1185">Reference proteome</keyword>
<proteinExistence type="predicted"/>
<accession>A0A401UUK7</accession>
<organism evidence="1 2">
    <name type="scientific">Clostridium tagluense</name>
    <dbReference type="NCBI Taxonomy" id="360422"/>
    <lineage>
        <taxon>Bacteria</taxon>
        <taxon>Bacillati</taxon>
        <taxon>Bacillota</taxon>
        <taxon>Clostridia</taxon>
        <taxon>Eubacteriales</taxon>
        <taxon>Clostridiaceae</taxon>
        <taxon>Clostridium</taxon>
    </lineage>
</organism>
<dbReference type="Proteomes" id="UP000287872">
    <property type="component" value="Unassembled WGS sequence"/>
</dbReference>